<dbReference type="InterPro" id="IPR049730">
    <property type="entry name" value="SNF2/RAD54-like_C"/>
</dbReference>
<evidence type="ECO:0000256" key="2">
    <source>
        <dbReference type="ARBA" id="ARBA00022801"/>
    </source>
</evidence>
<dbReference type="PANTHER" id="PTHR45626">
    <property type="entry name" value="TRANSCRIPTION TERMINATION FACTOR 2-RELATED"/>
    <property type="match status" value="1"/>
</dbReference>
<dbReference type="GO" id="GO:0008094">
    <property type="term" value="F:ATP-dependent activity, acting on DNA"/>
    <property type="evidence" value="ECO:0007669"/>
    <property type="project" value="TreeGrafter"/>
</dbReference>
<dbReference type="InterPro" id="IPR014001">
    <property type="entry name" value="Helicase_ATP-bd"/>
</dbReference>
<keyword evidence="1" id="KW-0547">Nucleotide-binding</keyword>
<reference evidence="6 7" key="1">
    <citation type="submission" date="2014-04" db="EMBL/GenBank/DDBJ databases">
        <authorList>
            <consortium name="DOE Joint Genome Institute"/>
            <person name="Kuo A."/>
            <person name="Tarkka M."/>
            <person name="Buscot F."/>
            <person name="Kohler A."/>
            <person name="Nagy L.G."/>
            <person name="Floudas D."/>
            <person name="Copeland A."/>
            <person name="Barry K.W."/>
            <person name="Cichocki N."/>
            <person name="Veneault-Fourrey C."/>
            <person name="LaButti K."/>
            <person name="Lindquist E.A."/>
            <person name="Lipzen A."/>
            <person name="Lundell T."/>
            <person name="Morin E."/>
            <person name="Murat C."/>
            <person name="Sun H."/>
            <person name="Tunlid A."/>
            <person name="Henrissat B."/>
            <person name="Grigoriev I.V."/>
            <person name="Hibbett D.S."/>
            <person name="Martin F."/>
            <person name="Nordberg H.P."/>
            <person name="Cantor M.N."/>
            <person name="Hua S.X."/>
        </authorList>
    </citation>
    <scope>NUCLEOTIDE SEQUENCE [LARGE SCALE GENOMIC DNA]</scope>
    <source>
        <strain evidence="6 7">F 1598</strain>
    </source>
</reference>
<dbReference type="InterPro" id="IPR027417">
    <property type="entry name" value="P-loop_NTPase"/>
</dbReference>
<dbReference type="SUPFAM" id="SSF52540">
    <property type="entry name" value="P-loop containing nucleoside triphosphate hydrolases"/>
    <property type="match status" value="2"/>
</dbReference>
<dbReference type="HOGENOM" id="CLU_003233_0_1_1"/>
<dbReference type="GO" id="GO:0005634">
    <property type="term" value="C:nucleus"/>
    <property type="evidence" value="ECO:0007669"/>
    <property type="project" value="TreeGrafter"/>
</dbReference>
<evidence type="ECO:0000259" key="5">
    <source>
        <dbReference type="PROSITE" id="PS51194"/>
    </source>
</evidence>
<reference evidence="7" key="2">
    <citation type="submission" date="2015-01" db="EMBL/GenBank/DDBJ databases">
        <title>Evolutionary Origins and Diversification of the Mycorrhizal Mutualists.</title>
        <authorList>
            <consortium name="DOE Joint Genome Institute"/>
            <consortium name="Mycorrhizal Genomics Consortium"/>
            <person name="Kohler A."/>
            <person name="Kuo A."/>
            <person name="Nagy L.G."/>
            <person name="Floudas D."/>
            <person name="Copeland A."/>
            <person name="Barry K.W."/>
            <person name="Cichocki N."/>
            <person name="Veneault-Fourrey C."/>
            <person name="LaButti K."/>
            <person name="Lindquist E.A."/>
            <person name="Lipzen A."/>
            <person name="Lundell T."/>
            <person name="Morin E."/>
            <person name="Murat C."/>
            <person name="Riley R."/>
            <person name="Ohm R."/>
            <person name="Sun H."/>
            <person name="Tunlid A."/>
            <person name="Henrissat B."/>
            <person name="Grigoriev I.V."/>
            <person name="Hibbett D.S."/>
            <person name="Martin F."/>
        </authorList>
    </citation>
    <scope>NUCLEOTIDE SEQUENCE [LARGE SCALE GENOMIC DNA]</scope>
    <source>
        <strain evidence="7">F 1598</strain>
    </source>
</reference>
<keyword evidence="7" id="KW-1185">Reference proteome</keyword>
<dbReference type="InterPro" id="IPR038718">
    <property type="entry name" value="SNF2-like_sf"/>
</dbReference>
<dbReference type="SMART" id="SM00487">
    <property type="entry name" value="DEXDc"/>
    <property type="match status" value="1"/>
</dbReference>
<dbReference type="InterPro" id="IPR001650">
    <property type="entry name" value="Helicase_C-like"/>
</dbReference>
<evidence type="ECO:0000313" key="6">
    <source>
        <dbReference type="EMBL" id="KIM86346.1"/>
    </source>
</evidence>
<name>A0A0C3G6P6_PILCF</name>
<evidence type="ECO:0000256" key="4">
    <source>
        <dbReference type="SAM" id="MobiDB-lite"/>
    </source>
</evidence>
<dbReference type="InterPro" id="IPR050628">
    <property type="entry name" value="SNF2_RAD54_helicase_TF"/>
</dbReference>
<dbReference type="OrthoDB" id="2801544at2759"/>
<dbReference type="GO" id="GO:0005524">
    <property type="term" value="F:ATP binding"/>
    <property type="evidence" value="ECO:0007669"/>
    <property type="project" value="UniProtKB-KW"/>
</dbReference>
<feature type="compositionally biased region" description="Low complexity" evidence="4">
    <location>
        <begin position="593"/>
        <end position="603"/>
    </location>
</feature>
<dbReference type="Gene3D" id="3.40.50.300">
    <property type="entry name" value="P-loop containing nucleotide triphosphate hydrolases"/>
    <property type="match status" value="1"/>
</dbReference>
<dbReference type="GO" id="GO:0006281">
    <property type="term" value="P:DNA repair"/>
    <property type="evidence" value="ECO:0007669"/>
    <property type="project" value="TreeGrafter"/>
</dbReference>
<dbReference type="GO" id="GO:0016787">
    <property type="term" value="F:hydrolase activity"/>
    <property type="evidence" value="ECO:0007669"/>
    <property type="project" value="UniProtKB-KW"/>
</dbReference>
<protein>
    <recommendedName>
        <fullName evidence="5">Helicase C-terminal domain-containing protein</fullName>
    </recommendedName>
</protein>
<evidence type="ECO:0000256" key="1">
    <source>
        <dbReference type="ARBA" id="ARBA00022741"/>
    </source>
</evidence>
<gene>
    <name evidence="6" type="ORF">PILCRDRAFT_816289</name>
</gene>
<keyword evidence="3" id="KW-0067">ATP-binding</keyword>
<dbReference type="Pfam" id="PF00271">
    <property type="entry name" value="Helicase_C"/>
    <property type="match status" value="1"/>
</dbReference>
<evidence type="ECO:0000313" key="7">
    <source>
        <dbReference type="Proteomes" id="UP000054166"/>
    </source>
</evidence>
<dbReference type="EMBL" id="KN832982">
    <property type="protein sequence ID" value="KIM86346.1"/>
    <property type="molecule type" value="Genomic_DNA"/>
</dbReference>
<keyword evidence="2" id="KW-0378">Hydrolase</keyword>
<feature type="compositionally biased region" description="Basic and acidic residues" evidence="4">
    <location>
        <begin position="1207"/>
        <end position="1217"/>
    </location>
</feature>
<sequence length="1231" mass="138046">MFQEINGRRLCPFCCLACATQPPAIVVSPLGPYALGNLLPAGTIHLPVSPGESPCDHHHDEDGWHTLRDRPMLHRLLTPEDDLLLRELDFLITHLFISCTCRLNRLGNILNVRVYLIPHDLANVQGRLRIRDEATILAPARRYLKVLLQRIVQDDTLWEGDEACSSKSLKLFLSQDIDNRTMAEIYSDLPSPRISPNRTVPSLIHSVLSGAEVYGMRSKLYPYQSRSVAAMIQKETQPIDIPDPLFVSIMGIDGKEFFLQPATMEILQEQPMVQQNRGGVLCEELGTGKTVMILALVLATIDQLPSPEESILDTRPVMTPLAFRAFPSADFIAARKRLTKRQNDNVLPSGPRVPSLVELLLHHIRVSPESLGAREFEEDLEVRKLLHFLQHNTPFYHHYDVELAGNERSRRKQSHPGPRMVYLTTASLIVVPANLVAQWDNEILKHCRSGLRVLVLKSKTHMPRAKALASDYDIVLISHLRFAAEANKSDVAKSNSWNVCPCPGFKDTPIRIPNCQCNNAPDVSPLLQIRWKRLVIDEGHVAATTSTNLAEVARLVSAERRWIVTGTPTTNLLGLSFGRNSEQSETLDAALEPPSSSTSDNSPSIPPSVVDDTENHAETARQWTADDREDLRKLATMMTHFLKVPHFAANPKLLNHVMSPLLGTLGPRPGAIQVLNQVMSMIMIRHQIEDVEKDVLLPPVKQEIVLLDLDPYAMISYNAMQAGIAINAVDSERTDQDYLFHPRNVTSLLRAMANLSQIMFWSASDNLYNVNQLSENRQKNFEVAMTRKVPDSDLALLKLSFDHIARAANDPLWKAMHAHEDVPYRVFSMPRPLSEAWTSAELKQGHSNLERSSQDSLPMVFMHPGRLIKLREMVLGRPLISTESLIQWGRDVNEEDRQRRRWYLEHQKSLKKNKRDKDIDNHSSTIDSVRKVVAPDKMKEVQKELLVAQKKRNALADEADGISAPGSIAIKSIPTTDDATKASLLSSSPLAGVRVGQTTSSKLNYILNDVHRYASEEKFLIFSQSPLTLVHISEGLELINVKALQFTTQVSAHAREQLVMTFETSETYRVFLMELKHGARGLNLIAASRVIFCEPVWQADVESQAIKRAHRIGQTRPISVKTLVIRATAEEAMVARREALKGRSGKLPNVTEEVGMRYFIEHPAFLTESSLVPPLDFALVTTGLATKSKEVDSDPIAVSDETHVRFVDPNAEHEPPVKKRKGVRFADEEGL</sequence>
<dbReference type="InterPro" id="IPR000330">
    <property type="entry name" value="SNF2_N"/>
</dbReference>
<feature type="region of interest" description="Disordered" evidence="4">
    <location>
        <begin position="583"/>
        <end position="617"/>
    </location>
</feature>
<accession>A0A0C3G6P6</accession>
<evidence type="ECO:0000256" key="3">
    <source>
        <dbReference type="ARBA" id="ARBA00022840"/>
    </source>
</evidence>
<dbReference type="STRING" id="765440.A0A0C3G6P6"/>
<dbReference type="Proteomes" id="UP000054166">
    <property type="component" value="Unassembled WGS sequence"/>
</dbReference>
<dbReference type="AlphaFoldDB" id="A0A0C3G6P6"/>
<dbReference type="CDD" id="cd18793">
    <property type="entry name" value="SF2_C_SNF"/>
    <property type="match status" value="1"/>
</dbReference>
<organism evidence="6 7">
    <name type="scientific">Piloderma croceum (strain F 1598)</name>
    <dbReference type="NCBI Taxonomy" id="765440"/>
    <lineage>
        <taxon>Eukaryota</taxon>
        <taxon>Fungi</taxon>
        <taxon>Dikarya</taxon>
        <taxon>Basidiomycota</taxon>
        <taxon>Agaricomycotina</taxon>
        <taxon>Agaricomycetes</taxon>
        <taxon>Agaricomycetidae</taxon>
        <taxon>Atheliales</taxon>
        <taxon>Atheliaceae</taxon>
        <taxon>Piloderma</taxon>
    </lineage>
</organism>
<dbReference type="InParanoid" id="A0A0C3G6P6"/>
<proteinExistence type="predicted"/>
<feature type="region of interest" description="Disordered" evidence="4">
    <location>
        <begin position="1207"/>
        <end position="1231"/>
    </location>
</feature>
<dbReference type="Gene3D" id="3.40.50.10810">
    <property type="entry name" value="Tandem AAA-ATPase domain"/>
    <property type="match status" value="2"/>
</dbReference>
<dbReference type="PANTHER" id="PTHR45626:SF51">
    <property type="entry name" value="SNF2-RELATED DOMAIN-CONTAINING PROTEIN"/>
    <property type="match status" value="1"/>
</dbReference>
<feature type="domain" description="Helicase C-terminal" evidence="5">
    <location>
        <begin position="1006"/>
        <end position="1155"/>
    </location>
</feature>
<dbReference type="SMART" id="SM00490">
    <property type="entry name" value="HELICc"/>
    <property type="match status" value="1"/>
</dbReference>
<dbReference type="PROSITE" id="PS51194">
    <property type="entry name" value="HELICASE_CTER"/>
    <property type="match status" value="1"/>
</dbReference>
<dbReference type="Pfam" id="PF00176">
    <property type="entry name" value="SNF2-rel_dom"/>
    <property type="match status" value="1"/>
</dbReference>